<proteinExistence type="predicted"/>
<dbReference type="InterPro" id="IPR047708">
    <property type="entry name" value="CD1871A-like"/>
</dbReference>
<evidence type="ECO:0008006" key="2">
    <source>
        <dbReference type="Google" id="ProtNLM"/>
    </source>
</evidence>
<evidence type="ECO:0000313" key="1">
    <source>
        <dbReference type="EMBL" id="SBW00145.1"/>
    </source>
</evidence>
<sequence>MTTFLRRNRAGLLLVLLGLALTAIGVWRGEVEVVLRKAVLICMECIGLG</sequence>
<organism evidence="1">
    <name type="scientific">uncultured Eubacteriales bacterium</name>
    <dbReference type="NCBI Taxonomy" id="172733"/>
    <lineage>
        <taxon>Bacteria</taxon>
        <taxon>Bacillati</taxon>
        <taxon>Bacillota</taxon>
        <taxon>Clostridia</taxon>
        <taxon>Eubacteriales</taxon>
        <taxon>environmental samples</taxon>
    </lineage>
</organism>
<dbReference type="EMBL" id="FLUN01000001">
    <property type="protein sequence ID" value="SBW00145.1"/>
    <property type="molecule type" value="Genomic_DNA"/>
</dbReference>
<dbReference type="NCBIfam" id="NF040920">
    <property type="entry name" value="CD1871A_fam"/>
    <property type="match status" value="1"/>
</dbReference>
<protein>
    <recommendedName>
        <fullName evidence="2">Thioredoxin</fullName>
    </recommendedName>
</protein>
<reference evidence="1" key="1">
    <citation type="submission" date="2016-04" db="EMBL/GenBank/DDBJ databases">
        <authorList>
            <person name="Evans L.H."/>
            <person name="Alamgir A."/>
            <person name="Owens N."/>
            <person name="Weber N.D."/>
            <person name="Virtaneva K."/>
            <person name="Barbian K."/>
            <person name="Babar A."/>
            <person name="Rosenke K."/>
        </authorList>
    </citation>
    <scope>NUCLEOTIDE SEQUENCE</scope>
    <source>
        <strain evidence="1">86</strain>
    </source>
</reference>
<accession>A0A212JLG8</accession>
<gene>
    <name evidence="1" type="ORF">KL86CLO1_11303</name>
</gene>
<name>A0A212JLG8_9FIRM</name>
<dbReference type="AlphaFoldDB" id="A0A212JLG8"/>